<dbReference type="EMBL" id="QRCT01000034">
    <property type="protein sequence ID" value="RDU23104.1"/>
    <property type="molecule type" value="Genomic_DNA"/>
</dbReference>
<dbReference type="InterPro" id="IPR020988">
    <property type="entry name" value="Pept_U32_collagenase"/>
</dbReference>
<dbReference type="InterPro" id="IPR051454">
    <property type="entry name" value="RNA/ubiquinone_mod_enzymes"/>
</dbReference>
<dbReference type="Proteomes" id="UP000255036">
    <property type="component" value="Unassembled WGS sequence"/>
</dbReference>
<dbReference type="Pfam" id="PF01136">
    <property type="entry name" value="Peptidase_U32"/>
    <property type="match status" value="2"/>
</dbReference>
<comment type="caution">
    <text evidence="2">The sequence shown here is derived from an EMBL/GenBank/DDBJ whole genome shotgun (WGS) entry which is preliminary data.</text>
</comment>
<proteinExistence type="predicted"/>
<gene>
    <name evidence="2" type="ORF">DWV06_12145</name>
</gene>
<dbReference type="AlphaFoldDB" id="A0A371AU59"/>
<feature type="domain" description="Peptidase U32 collagenase" evidence="1">
    <location>
        <begin position="313"/>
        <end position="423"/>
    </location>
</feature>
<keyword evidence="3" id="KW-1185">Reference proteome</keyword>
<name>A0A371AU59_9FIRM</name>
<dbReference type="Pfam" id="PF12392">
    <property type="entry name" value="DUF3656"/>
    <property type="match status" value="1"/>
</dbReference>
<evidence type="ECO:0000313" key="3">
    <source>
        <dbReference type="Proteomes" id="UP000255036"/>
    </source>
</evidence>
<protein>
    <submittedName>
        <fullName evidence="2">U32 family peptidase</fullName>
    </submittedName>
</protein>
<reference evidence="2 3" key="1">
    <citation type="submission" date="2018-07" db="EMBL/GenBank/DDBJ databases">
        <title>Anaerosacharophilus polymeroproducens gen. nov. sp. nov., an anaerobic bacterium isolated from salt field.</title>
        <authorList>
            <person name="Kim W."/>
            <person name="Yang S.-H."/>
            <person name="Oh J."/>
            <person name="Lee J.-H."/>
            <person name="Kwon K.K."/>
        </authorList>
    </citation>
    <scope>NUCLEOTIDE SEQUENCE [LARGE SCALE GENOMIC DNA]</scope>
    <source>
        <strain evidence="2 3">MCWD5</strain>
    </source>
</reference>
<organism evidence="2 3">
    <name type="scientific">Anaerosacchariphilus polymeriproducens</name>
    <dbReference type="NCBI Taxonomy" id="1812858"/>
    <lineage>
        <taxon>Bacteria</taxon>
        <taxon>Bacillati</taxon>
        <taxon>Bacillota</taxon>
        <taxon>Clostridia</taxon>
        <taxon>Lachnospirales</taxon>
        <taxon>Lachnospiraceae</taxon>
        <taxon>Anaerosacchariphilus</taxon>
    </lineage>
</organism>
<sequence>MEEKRVELLAPAGSFDALTAVICAGADAVYIGGSKFGARAYAENFSEEEVIKAIDYVHLHGKKLYLTVNTLLKNKEMQELYSYLKPYYTEGLDGIIIQDIGVLHYVKNQFPGLPIHASTQMTITGVEGVRFLESIGVDRIVMAREMSLEEIKKIHIETNVEIESFIHGALCYCYSGQCLFSSMVGGRSGNRGRCAQPCRLPFDAKNEKGIYPLSLKDLCTIEMIPEMIQAGIYSFKIEGRMKQPEYAAGVTSIYRKYIDSYLNNPNKSFQVEQKDYQELLDIGNRGGFTKGYYIQKNGPKMITINNPSYQSEGKELLKKIREKYIQKELKVKIKGFLRLSENNPMIFDLKCNRVEVCIKGEKVESAKKQPMLEENIRKQILKTGNTPFEFEELEIKMDNSIFIPIQKLNELRRNALSKIQNELLKNHKRNLSEEHICKKALNKDLISLKKNSTNTINVYIEKKEYLSIILKKKEIAGIYLDINILGPDISLNDLNDYVKACHDHDKKCYLALPYIFREYHRKKFYEIKEKLLNCELDGFLVRNIDEIGFIKNAKCHKTIILDYNMYTYNQSALEFWMEQSIIKNTIPLELNEKELKWRSNENSECIIYGYLPLMISAQCVSNTLYGCKKSQKEEQQLTIVDRFQNKFFIKNQCTFCYNIIYNCKPLVLWNEKEVQGLSIGSVRLHFTIETEKKVEQILNDYIQQYYFKKQIKQEFCKDYTKGHFKRGVD</sequence>
<dbReference type="PANTHER" id="PTHR30217:SF10">
    <property type="entry name" value="23S RRNA 5-HYDROXYCYTIDINE C2501 SYNTHASE"/>
    <property type="match status" value="1"/>
</dbReference>
<dbReference type="OrthoDB" id="9807498at2"/>
<evidence type="ECO:0000259" key="1">
    <source>
        <dbReference type="Pfam" id="PF12392"/>
    </source>
</evidence>
<accession>A0A371AU59</accession>
<dbReference type="InterPro" id="IPR001539">
    <property type="entry name" value="Peptidase_U32"/>
</dbReference>
<evidence type="ECO:0000313" key="2">
    <source>
        <dbReference type="EMBL" id="RDU23104.1"/>
    </source>
</evidence>
<dbReference type="PANTHER" id="PTHR30217">
    <property type="entry name" value="PEPTIDASE U32 FAMILY"/>
    <property type="match status" value="1"/>
</dbReference>
<dbReference type="RefSeq" id="WP_115482446.1">
    <property type="nucleotide sequence ID" value="NZ_QRCT01000034.1"/>
</dbReference>